<evidence type="ECO:0000313" key="11">
    <source>
        <dbReference type="EMBL" id="MBO8415039.1"/>
    </source>
</evidence>
<reference evidence="11" key="1">
    <citation type="submission" date="2020-10" db="EMBL/GenBank/DDBJ databases">
        <authorList>
            <person name="Gilroy R."/>
        </authorList>
    </citation>
    <scope>NUCLEOTIDE SEQUENCE</scope>
    <source>
        <strain evidence="11">17213</strain>
    </source>
</reference>
<evidence type="ECO:0000259" key="10">
    <source>
        <dbReference type="Pfam" id="PF04290"/>
    </source>
</evidence>
<comment type="caution">
    <text evidence="11">The sequence shown here is derived from an EMBL/GenBank/DDBJ whole genome shotgun (WGS) entry which is preliminary data.</text>
</comment>
<feature type="domain" description="Tripartite ATP-independent periplasmic transporters DctQ component" evidence="10">
    <location>
        <begin position="22"/>
        <end position="143"/>
    </location>
</feature>
<sequence length="167" mass="18822">MSKSKILSNLDLVLAGIAFTILVAVTFGGVIFRYLLSSPIMWAEEVQLWCFLWITFLGAGAAFRYGSHVAVEIVFDILPKNVQKVLTVINYLIVMGILIYVCFLGFDLLSLMLKIHKTTAILRVPMWFINAIVPLGCVTMMISTTWDHYVRYIKKQDPQAAEGKEEA</sequence>
<gene>
    <name evidence="11" type="ORF">IAB19_01495</name>
</gene>
<comment type="function">
    <text evidence="9">Part of the tripartite ATP-independent periplasmic (TRAP) transport system.</text>
</comment>
<comment type="similarity">
    <text evidence="8 9">Belongs to the TRAP transporter small permease family.</text>
</comment>
<evidence type="ECO:0000256" key="9">
    <source>
        <dbReference type="RuleBase" id="RU369079"/>
    </source>
</evidence>
<evidence type="ECO:0000256" key="7">
    <source>
        <dbReference type="ARBA" id="ARBA00023136"/>
    </source>
</evidence>
<reference evidence="11" key="2">
    <citation type="journal article" date="2021" name="PeerJ">
        <title>Extensive microbial diversity within the chicken gut microbiome revealed by metagenomics and culture.</title>
        <authorList>
            <person name="Gilroy R."/>
            <person name="Ravi A."/>
            <person name="Getino M."/>
            <person name="Pursley I."/>
            <person name="Horton D.L."/>
            <person name="Alikhan N.F."/>
            <person name="Baker D."/>
            <person name="Gharbi K."/>
            <person name="Hall N."/>
            <person name="Watson M."/>
            <person name="Adriaenssens E.M."/>
            <person name="Foster-Nyarko E."/>
            <person name="Jarju S."/>
            <person name="Secka A."/>
            <person name="Antonio M."/>
            <person name="Oren A."/>
            <person name="Chaudhuri R.R."/>
            <person name="La Ragione R."/>
            <person name="Hildebrand F."/>
            <person name="Pallen M.J."/>
        </authorList>
    </citation>
    <scope>NUCLEOTIDE SEQUENCE</scope>
    <source>
        <strain evidence="11">17213</strain>
    </source>
</reference>
<accession>A0A9D9D8E2</accession>
<keyword evidence="6 9" id="KW-1133">Transmembrane helix</keyword>
<evidence type="ECO:0000256" key="1">
    <source>
        <dbReference type="ARBA" id="ARBA00004429"/>
    </source>
</evidence>
<evidence type="ECO:0000256" key="6">
    <source>
        <dbReference type="ARBA" id="ARBA00022989"/>
    </source>
</evidence>
<evidence type="ECO:0000313" key="12">
    <source>
        <dbReference type="Proteomes" id="UP000823631"/>
    </source>
</evidence>
<dbReference type="Pfam" id="PF04290">
    <property type="entry name" value="DctQ"/>
    <property type="match status" value="1"/>
</dbReference>
<dbReference type="Proteomes" id="UP000823631">
    <property type="component" value="Unassembled WGS sequence"/>
</dbReference>
<dbReference type="GO" id="GO:0005886">
    <property type="term" value="C:plasma membrane"/>
    <property type="evidence" value="ECO:0007669"/>
    <property type="project" value="UniProtKB-SubCell"/>
</dbReference>
<dbReference type="InterPro" id="IPR055348">
    <property type="entry name" value="DctQ"/>
</dbReference>
<evidence type="ECO:0000256" key="8">
    <source>
        <dbReference type="ARBA" id="ARBA00038436"/>
    </source>
</evidence>
<dbReference type="PANTHER" id="PTHR35011:SF11">
    <property type="entry name" value="TRAP TRANSPORTER SMALL PERMEASE PROTEIN"/>
    <property type="match status" value="1"/>
</dbReference>
<evidence type="ECO:0000256" key="3">
    <source>
        <dbReference type="ARBA" id="ARBA00022475"/>
    </source>
</evidence>
<keyword evidence="4 9" id="KW-0997">Cell inner membrane</keyword>
<proteinExistence type="inferred from homology"/>
<feature type="transmembrane region" description="Helical" evidence="9">
    <location>
        <begin position="126"/>
        <end position="146"/>
    </location>
</feature>
<feature type="transmembrane region" description="Helical" evidence="9">
    <location>
        <begin position="46"/>
        <end position="65"/>
    </location>
</feature>
<organism evidence="11 12">
    <name type="scientific">Candidatus Avisuccinivibrio stercorigallinarum</name>
    <dbReference type="NCBI Taxonomy" id="2840704"/>
    <lineage>
        <taxon>Bacteria</taxon>
        <taxon>Pseudomonadati</taxon>
        <taxon>Pseudomonadota</taxon>
        <taxon>Gammaproteobacteria</taxon>
        <taxon>Aeromonadales</taxon>
        <taxon>Succinivibrionaceae</taxon>
        <taxon>Succinivibrionaceae incertae sedis</taxon>
        <taxon>Candidatus Avisuccinivibrio</taxon>
    </lineage>
</organism>
<feature type="transmembrane region" description="Helical" evidence="9">
    <location>
        <begin position="85"/>
        <end position="106"/>
    </location>
</feature>
<dbReference type="AlphaFoldDB" id="A0A9D9D8E2"/>
<evidence type="ECO:0000256" key="4">
    <source>
        <dbReference type="ARBA" id="ARBA00022519"/>
    </source>
</evidence>
<dbReference type="GO" id="GO:0015740">
    <property type="term" value="P:C4-dicarboxylate transport"/>
    <property type="evidence" value="ECO:0007669"/>
    <property type="project" value="TreeGrafter"/>
</dbReference>
<dbReference type="PANTHER" id="PTHR35011">
    <property type="entry name" value="2,3-DIKETO-L-GULONATE TRAP TRANSPORTER SMALL PERMEASE PROTEIN YIAM"/>
    <property type="match status" value="1"/>
</dbReference>
<comment type="subcellular location">
    <subcellularLocation>
        <location evidence="1 9">Cell inner membrane</location>
        <topology evidence="1 9">Multi-pass membrane protein</topology>
    </subcellularLocation>
</comment>
<comment type="subunit">
    <text evidence="9">The complex comprises the extracytoplasmic solute receptor protein and the two transmembrane proteins.</text>
</comment>
<evidence type="ECO:0000256" key="5">
    <source>
        <dbReference type="ARBA" id="ARBA00022692"/>
    </source>
</evidence>
<keyword evidence="7 9" id="KW-0472">Membrane</keyword>
<keyword evidence="2 9" id="KW-0813">Transport</keyword>
<feature type="transmembrane region" description="Helical" evidence="9">
    <location>
        <begin position="12"/>
        <end position="34"/>
    </location>
</feature>
<name>A0A9D9D8E2_9GAMM</name>
<evidence type="ECO:0000256" key="2">
    <source>
        <dbReference type="ARBA" id="ARBA00022448"/>
    </source>
</evidence>
<dbReference type="GO" id="GO:0022857">
    <property type="term" value="F:transmembrane transporter activity"/>
    <property type="evidence" value="ECO:0007669"/>
    <property type="project" value="UniProtKB-UniRule"/>
</dbReference>
<protein>
    <recommendedName>
        <fullName evidence="9">TRAP transporter small permease protein</fullName>
    </recommendedName>
</protein>
<keyword evidence="5 9" id="KW-0812">Transmembrane</keyword>
<keyword evidence="3" id="KW-1003">Cell membrane</keyword>
<dbReference type="EMBL" id="JADINH010000025">
    <property type="protein sequence ID" value="MBO8415039.1"/>
    <property type="molecule type" value="Genomic_DNA"/>
</dbReference>
<dbReference type="InterPro" id="IPR007387">
    <property type="entry name" value="TRAP_DctQ"/>
</dbReference>